<evidence type="ECO:0000256" key="5">
    <source>
        <dbReference type="ARBA" id="ARBA00022989"/>
    </source>
</evidence>
<keyword evidence="6 7" id="KW-0472">Membrane</keyword>
<evidence type="ECO:0000256" key="7">
    <source>
        <dbReference type="SAM" id="Phobius"/>
    </source>
</evidence>
<dbReference type="PANTHER" id="PTHR43731">
    <property type="entry name" value="RHOMBOID PROTEASE"/>
    <property type="match status" value="1"/>
</dbReference>
<dbReference type="RefSeq" id="WP_011960900.1">
    <property type="nucleotide sequence ID" value="NZ_WFKQ01000003.1"/>
</dbReference>
<dbReference type="SUPFAM" id="SSF144091">
    <property type="entry name" value="Rhomboid-like"/>
    <property type="match status" value="1"/>
</dbReference>
<keyword evidence="9" id="KW-0645">Protease</keyword>
<dbReference type="EMBL" id="WFKQ01000003">
    <property type="protein sequence ID" value="MUG32215.1"/>
    <property type="molecule type" value="Genomic_DNA"/>
</dbReference>
<protein>
    <submittedName>
        <fullName evidence="9">Rhomboid family intramembrane serine protease</fullName>
    </submittedName>
</protein>
<evidence type="ECO:0000256" key="4">
    <source>
        <dbReference type="ARBA" id="ARBA00022801"/>
    </source>
</evidence>
<feature type="transmembrane region" description="Helical" evidence="7">
    <location>
        <begin position="65"/>
        <end position="85"/>
    </location>
</feature>
<keyword evidence="3 7" id="KW-0812">Transmembrane</keyword>
<name>A0A844M0E1_9GAMM</name>
<evidence type="ECO:0000256" key="3">
    <source>
        <dbReference type="ARBA" id="ARBA00022692"/>
    </source>
</evidence>
<comment type="subcellular location">
    <subcellularLocation>
        <location evidence="1">Membrane</location>
        <topology evidence="1">Multi-pass membrane protein</topology>
    </subcellularLocation>
</comment>
<comment type="similarity">
    <text evidence="2">Belongs to the peptidase S54 family.</text>
</comment>
<sequence>MTIKTLFSRAPVTALLLISFVGLFVIQVASGVDINEPSLPSLLKWGANALPYTVGYEPWRLISSAFLHIGLMHLLFNCFAMYYFGQAAEVSFGSIKFLLLFLLSAVGGNLLNSYVTWWQIFYNNGAPGISAGASGGIMGIGMALLMVELLKKSLLKFPSHGKNPQLRSLALIMGINLMYGFAVPGIDNAGHIGGALTGAVLAVGIMVGYRYSILGDKPLFKALPWLIFAIITIIFYQLWLDLHLQIGL</sequence>
<proteinExistence type="inferred from homology"/>
<keyword evidence="5 7" id="KW-1133">Transmembrane helix</keyword>
<evidence type="ECO:0000256" key="2">
    <source>
        <dbReference type="ARBA" id="ARBA00009045"/>
    </source>
</evidence>
<feature type="transmembrane region" description="Helical" evidence="7">
    <location>
        <begin position="126"/>
        <end position="147"/>
    </location>
</feature>
<organism evidence="9 10">
    <name type="scientific">Psychrobacter sanguinis</name>
    <dbReference type="NCBI Taxonomy" id="861445"/>
    <lineage>
        <taxon>Bacteria</taxon>
        <taxon>Pseudomonadati</taxon>
        <taxon>Pseudomonadota</taxon>
        <taxon>Gammaproteobacteria</taxon>
        <taxon>Moraxellales</taxon>
        <taxon>Moraxellaceae</taxon>
        <taxon>Psychrobacter</taxon>
    </lineage>
</organism>
<dbReference type="InterPro" id="IPR035952">
    <property type="entry name" value="Rhomboid-like_sf"/>
</dbReference>
<evidence type="ECO:0000313" key="10">
    <source>
        <dbReference type="Proteomes" id="UP000442109"/>
    </source>
</evidence>
<keyword evidence="4" id="KW-0378">Hydrolase</keyword>
<evidence type="ECO:0000256" key="1">
    <source>
        <dbReference type="ARBA" id="ARBA00004141"/>
    </source>
</evidence>
<dbReference type="Pfam" id="PF01694">
    <property type="entry name" value="Rhomboid"/>
    <property type="match status" value="1"/>
</dbReference>
<reference evidence="9 10" key="1">
    <citation type="journal article" date="2019" name="PLoS ONE">
        <title>Pup mortality in New Zealand sea lions (Phocarctos hookeri) at Enderby Island, Auckland Islands, 2013-18.</title>
        <authorList>
            <person name="Michael S.A."/>
            <person name="Hayman D.T.S."/>
            <person name="Gray R."/>
            <person name="Zhang J."/>
            <person name="Rogers L."/>
            <person name="Roe W.D."/>
        </authorList>
    </citation>
    <scope>NUCLEOTIDE SEQUENCE [LARGE SCALE GENOMIC DNA]</scope>
    <source>
        <strain evidence="9 10">SM868</strain>
    </source>
</reference>
<dbReference type="Proteomes" id="UP000442109">
    <property type="component" value="Unassembled WGS sequence"/>
</dbReference>
<accession>A0A844M0E1</accession>
<dbReference type="OrthoDB" id="9778341at2"/>
<evidence type="ECO:0000256" key="6">
    <source>
        <dbReference type="ARBA" id="ARBA00023136"/>
    </source>
</evidence>
<gene>
    <name evidence="9" type="ORF">GB996_05350</name>
</gene>
<dbReference type="InterPro" id="IPR050925">
    <property type="entry name" value="Rhomboid_protease_S54"/>
</dbReference>
<feature type="transmembrane region" description="Helical" evidence="7">
    <location>
        <begin position="168"/>
        <end position="186"/>
    </location>
</feature>
<feature type="transmembrane region" description="Helical" evidence="7">
    <location>
        <begin position="192"/>
        <end position="211"/>
    </location>
</feature>
<keyword evidence="10" id="KW-1185">Reference proteome</keyword>
<dbReference type="AlphaFoldDB" id="A0A844M0E1"/>
<dbReference type="InterPro" id="IPR022764">
    <property type="entry name" value="Peptidase_S54_rhomboid_dom"/>
</dbReference>
<dbReference type="GO" id="GO:0006508">
    <property type="term" value="P:proteolysis"/>
    <property type="evidence" value="ECO:0007669"/>
    <property type="project" value="UniProtKB-KW"/>
</dbReference>
<evidence type="ECO:0000313" key="9">
    <source>
        <dbReference type="EMBL" id="MUG32215.1"/>
    </source>
</evidence>
<dbReference type="GO" id="GO:0016020">
    <property type="term" value="C:membrane"/>
    <property type="evidence" value="ECO:0007669"/>
    <property type="project" value="UniProtKB-SubCell"/>
</dbReference>
<feature type="transmembrane region" description="Helical" evidence="7">
    <location>
        <begin position="97"/>
        <end position="120"/>
    </location>
</feature>
<comment type="caution">
    <text evidence="9">The sequence shown here is derived from an EMBL/GenBank/DDBJ whole genome shotgun (WGS) entry which is preliminary data.</text>
</comment>
<evidence type="ECO:0000259" key="8">
    <source>
        <dbReference type="Pfam" id="PF01694"/>
    </source>
</evidence>
<dbReference type="GO" id="GO:0004252">
    <property type="term" value="F:serine-type endopeptidase activity"/>
    <property type="evidence" value="ECO:0007669"/>
    <property type="project" value="InterPro"/>
</dbReference>
<dbReference type="Gene3D" id="1.20.1540.10">
    <property type="entry name" value="Rhomboid-like"/>
    <property type="match status" value="1"/>
</dbReference>
<dbReference type="PANTHER" id="PTHR43731:SF14">
    <property type="entry name" value="PRESENILIN-ASSOCIATED RHOMBOID-LIKE PROTEIN, MITOCHONDRIAL"/>
    <property type="match status" value="1"/>
</dbReference>
<feature type="domain" description="Peptidase S54 rhomboid" evidence="8">
    <location>
        <begin position="57"/>
        <end position="204"/>
    </location>
</feature>
<feature type="transmembrane region" description="Helical" evidence="7">
    <location>
        <begin position="223"/>
        <end position="240"/>
    </location>
</feature>